<reference evidence="2" key="1">
    <citation type="submission" date="2022-09" db="EMBL/GenBank/DDBJ databases">
        <title>Intensive care unit water sources are persistently colonized with multi-drug resistant bacteria and are the site of extensive horizontal gene transfer of antibiotic resistance genes.</title>
        <authorList>
            <person name="Diorio-Toth L."/>
        </authorList>
    </citation>
    <scope>NUCLEOTIDE SEQUENCE</scope>
    <source>
        <strain evidence="2">GD04153</strain>
    </source>
</reference>
<evidence type="ECO:0000313" key="3">
    <source>
        <dbReference type="Proteomes" id="UP001158087"/>
    </source>
</evidence>
<accession>A0AA42GV09</accession>
<name>A0AA42GV09_9HYPH</name>
<dbReference type="Proteomes" id="UP001158087">
    <property type="component" value="Unassembled WGS sequence"/>
</dbReference>
<organism evidence="2 3">
    <name type="scientific">Brucella intermedia GD04153</name>
    <dbReference type="NCBI Taxonomy" id="2975438"/>
    <lineage>
        <taxon>Bacteria</taxon>
        <taxon>Pseudomonadati</taxon>
        <taxon>Pseudomonadota</taxon>
        <taxon>Alphaproteobacteria</taxon>
        <taxon>Hyphomicrobiales</taxon>
        <taxon>Brucellaceae</taxon>
        <taxon>Brucella/Ochrobactrum group</taxon>
        <taxon>Brucella</taxon>
    </lineage>
</organism>
<evidence type="ECO:0008006" key="4">
    <source>
        <dbReference type="Google" id="ProtNLM"/>
    </source>
</evidence>
<dbReference type="AlphaFoldDB" id="A0AA42GV09"/>
<protein>
    <recommendedName>
        <fullName evidence="4">Proline-rich extensin</fullName>
    </recommendedName>
</protein>
<gene>
    <name evidence="2" type="ORF">N7376_02935</name>
</gene>
<evidence type="ECO:0000256" key="1">
    <source>
        <dbReference type="SAM" id="SignalP"/>
    </source>
</evidence>
<sequence>MSIISQCSNRNLFYSVLLIVSGALAGCTTVPPAELCSPKEQKQLRKQLLITQSLLDRNETNLSVLRKTATQDRCLGTLFAPAAKSAQCTKLLTKMDRLTTETRTLHERVHELNMAIAGRPSPSKHVKLCKASWVVVPKKVQPKAAHIPQRKIKTPARPITKSVATVTLPVYETVAPVKAEEVNYNSSPITQTSNAPTYVAPVTSTPPAERAYTANTKVRVVGSEFFPDQAALASQPIPDHAPAP</sequence>
<dbReference type="EMBL" id="JAODYY010000001">
    <property type="protein sequence ID" value="MDH0122939.1"/>
    <property type="molecule type" value="Genomic_DNA"/>
</dbReference>
<comment type="caution">
    <text evidence="2">The sequence shown here is derived from an EMBL/GenBank/DDBJ whole genome shotgun (WGS) entry which is preliminary data.</text>
</comment>
<keyword evidence="1" id="KW-0732">Signal</keyword>
<feature type="chain" id="PRO_5041451116" description="Proline-rich extensin" evidence="1">
    <location>
        <begin position="26"/>
        <end position="244"/>
    </location>
</feature>
<evidence type="ECO:0000313" key="2">
    <source>
        <dbReference type="EMBL" id="MDH0122939.1"/>
    </source>
</evidence>
<proteinExistence type="predicted"/>
<feature type="signal peptide" evidence="1">
    <location>
        <begin position="1"/>
        <end position="25"/>
    </location>
</feature>